<protein>
    <recommendedName>
        <fullName evidence="1">Pyrrolo-quinoline quinone repeat domain-containing protein</fullName>
    </recommendedName>
</protein>
<dbReference type="InterPro" id="IPR002372">
    <property type="entry name" value="PQQ_rpt_dom"/>
</dbReference>
<dbReference type="SMART" id="SM00564">
    <property type="entry name" value="PQQ"/>
    <property type="match status" value="4"/>
</dbReference>
<dbReference type="PANTHER" id="PTHR34512:SF30">
    <property type="entry name" value="OUTER MEMBRANE PROTEIN ASSEMBLY FACTOR BAMB"/>
    <property type="match status" value="1"/>
</dbReference>
<comment type="caution">
    <text evidence="2">The sequence shown here is derived from an EMBL/GenBank/DDBJ whole genome shotgun (WGS) entry which is preliminary data.</text>
</comment>
<feature type="domain" description="Pyrrolo-quinoline quinone repeat" evidence="1">
    <location>
        <begin position="70"/>
        <end position="236"/>
    </location>
</feature>
<dbReference type="InterPro" id="IPR015943">
    <property type="entry name" value="WD40/YVTN_repeat-like_dom_sf"/>
</dbReference>
<dbReference type="OrthoDB" id="4726955at2"/>
<evidence type="ECO:0000313" key="3">
    <source>
        <dbReference type="Proteomes" id="UP000214646"/>
    </source>
</evidence>
<evidence type="ECO:0000259" key="1">
    <source>
        <dbReference type="Pfam" id="PF13360"/>
    </source>
</evidence>
<dbReference type="Pfam" id="PF13360">
    <property type="entry name" value="PQQ_2"/>
    <property type="match status" value="1"/>
</dbReference>
<keyword evidence="3" id="KW-1185">Reference proteome</keyword>
<evidence type="ECO:0000313" key="2">
    <source>
        <dbReference type="EMBL" id="OWK38315.1"/>
    </source>
</evidence>
<proteinExistence type="predicted"/>
<dbReference type="Proteomes" id="UP000214646">
    <property type="component" value="Unassembled WGS sequence"/>
</dbReference>
<dbReference type="SUPFAM" id="SSF50998">
    <property type="entry name" value="Quinoprotein alcohol dehydrogenase-like"/>
    <property type="match status" value="1"/>
</dbReference>
<reference evidence="3" key="1">
    <citation type="submission" date="2017-06" db="EMBL/GenBank/DDBJ databases">
        <title>Genome analysis of Fimbriiglobus ruber SP5, the first member of the order Planctomycetales with confirmed chitinolytic capability.</title>
        <authorList>
            <person name="Ravin N.V."/>
            <person name="Rakitin A.L."/>
            <person name="Ivanova A.A."/>
            <person name="Beletsky A.V."/>
            <person name="Kulichevskaya I.S."/>
            <person name="Mardanov A.V."/>
            <person name="Dedysh S.N."/>
        </authorList>
    </citation>
    <scope>NUCLEOTIDE SEQUENCE [LARGE SCALE GENOMIC DNA]</scope>
    <source>
        <strain evidence="3">SP5</strain>
    </source>
</reference>
<sequence>MGPKRDNVWRETGVLDKFPAGGPKVLWRSPVKGGYAGPAVAAGRAFCLEYVGKTDLGEGNFDRKASDGTETVFCLDEQSGKRLWEHSYPVKYTISYPGGPRCTPTVDGNKVYFLGAEGNLLCCEVESGKIVWQKDLKADYHTKAALWGYAAHPLVDGKKLITLAGGEGSHVVAFDKETGNELWKSQTSSEQGYCPPTIIEAGGVRQLVLLRPNAVTAIDPEDGHRLWSVPYQATNGAIIMSPIKIGDYLYGAGYSDKSILLKLATDKPAAEVVWQDKRNHGLSPINVQPFQDDGVIYGFDQSGQMFAFEIPSGKRLWSTTNPIDGDKPVNSGTAFIIKQGDRFFFFNEKGDLVIGKLSRAGYEETDRTKVIAPSSTAFGRKVVWCAPAFANKHMYVRNDKEMICVDLSK</sequence>
<name>A0A225DPM2_9BACT</name>
<dbReference type="InterPro" id="IPR011047">
    <property type="entry name" value="Quinoprotein_ADH-like_sf"/>
</dbReference>
<dbReference type="Gene3D" id="2.130.10.10">
    <property type="entry name" value="YVTN repeat-like/Quinoprotein amine dehydrogenase"/>
    <property type="match status" value="1"/>
</dbReference>
<dbReference type="AlphaFoldDB" id="A0A225DPM2"/>
<gene>
    <name evidence="2" type="ORF">FRUB_07435</name>
</gene>
<dbReference type="EMBL" id="NIDE01000014">
    <property type="protein sequence ID" value="OWK38315.1"/>
    <property type="molecule type" value="Genomic_DNA"/>
</dbReference>
<organism evidence="2 3">
    <name type="scientific">Fimbriiglobus ruber</name>
    <dbReference type="NCBI Taxonomy" id="1908690"/>
    <lineage>
        <taxon>Bacteria</taxon>
        <taxon>Pseudomonadati</taxon>
        <taxon>Planctomycetota</taxon>
        <taxon>Planctomycetia</taxon>
        <taxon>Gemmatales</taxon>
        <taxon>Gemmataceae</taxon>
        <taxon>Fimbriiglobus</taxon>
    </lineage>
</organism>
<dbReference type="PANTHER" id="PTHR34512">
    <property type="entry name" value="CELL SURFACE PROTEIN"/>
    <property type="match status" value="1"/>
</dbReference>
<dbReference type="InterPro" id="IPR018391">
    <property type="entry name" value="PQQ_b-propeller_rpt"/>
</dbReference>
<accession>A0A225DPM2</accession>